<feature type="transmembrane region" description="Helical" evidence="6">
    <location>
        <begin position="243"/>
        <end position="265"/>
    </location>
</feature>
<protein>
    <submittedName>
        <fullName evidence="8">Putative MFS family arabinose efflux permease</fullName>
    </submittedName>
</protein>
<dbReference type="SUPFAM" id="SSF103473">
    <property type="entry name" value="MFS general substrate transporter"/>
    <property type="match status" value="1"/>
</dbReference>
<feature type="domain" description="Major facilitator superfamily (MFS) profile" evidence="7">
    <location>
        <begin position="22"/>
        <end position="421"/>
    </location>
</feature>
<feature type="transmembrane region" description="Helical" evidence="6">
    <location>
        <begin position="177"/>
        <end position="199"/>
    </location>
</feature>
<feature type="transmembrane region" description="Helical" evidence="6">
    <location>
        <begin position="53"/>
        <end position="77"/>
    </location>
</feature>
<feature type="transmembrane region" description="Helical" evidence="6">
    <location>
        <begin position="331"/>
        <end position="354"/>
    </location>
</feature>
<evidence type="ECO:0000256" key="6">
    <source>
        <dbReference type="SAM" id="Phobius"/>
    </source>
</evidence>
<proteinExistence type="predicted"/>
<gene>
    <name evidence="8" type="ORF">DFR58_104189</name>
</gene>
<dbReference type="PANTHER" id="PTHR11360:SF308">
    <property type="entry name" value="BLL3089 PROTEIN"/>
    <property type="match status" value="1"/>
</dbReference>
<evidence type="ECO:0000256" key="3">
    <source>
        <dbReference type="ARBA" id="ARBA00022692"/>
    </source>
</evidence>
<evidence type="ECO:0000256" key="4">
    <source>
        <dbReference type="ARBA" id="ARBA00022989"/>
    </source>
</evidence>
<dbReference type="OrthoDB" id="182417at2"/>
<dbReference type="EMBL" id="QPJT01000004">
    <property type="protein sequence ID" value="RCX18918.1"/>
    <property type="molecule type" value="Genomic_DNA"/>
</dbReference>
<dbReference type="InterPro" id="IPR050327">
    <property type="entry name" value="Proton-linked_MCT"/>
</dbReference>
<feature type="transmembrane region" description="Helical" evidence="6">
    <location>
        <begin position="145"/>
        <end position="165"/>
    </location>
</feature>
<dbReference type="GO" id="GO:0022857">
    <property type="term" value="F:transmembrane transporter activity"/>
    <property type="evidence" value="ECO:0007669"/>
    <property type="project" value="InterPro"/>
</dbReference>
<dbReference type="InterPro" id="IPR020846">
    <property type="entry name" value="MFS_dom"/>
</dbReference>
<feature type="transmembrane region" description="Helical" evidence="6">
    <location>
        <begin position="89"/>
        <end position="107"/>
    </location>
</feature>
<comment type="subcellular location">
    <subcellularLocation>
        <location evidence="1">Cell membrane</location>
        <topology evidence="1">Multi-pass membrane protein</topology>
    </subcellularLocation>
</comment>
<feature type="transmembrane region" description="Helical" evidence="6">
    <location>
        <begin position="366"/>
        <end position="389"/>
    </location>
</feature>
<keyword evidence="5 6" id="KW-0472">Membrane</keyword>
<dbReference type="InterPro" id="IPR036259">
    <property type="entry name" value="MFS_trans_sf"/>
</dbReference>
<keyword evidence="9" id="KW-1185">Reference proteome</keyword>
<evidence type="ECO:0000313" key="9">
    <source>
        <dbReference type="Proteomes" id="UP000253034"/>
    </source>
</evidence>
<dbReference type="PROSITE" id="PS50850">
    <property type="entry name" value="MFS"/>
    <property type="match status" value="1"/>
</dbReference>
<feature type="transmembrane region" description="Helical" evidence="6">
    <location>
        <begin position="307"/>
        <end position="325"/>
    </location>
</feature>
<evidence type="ECO:0000313" key="8">
    <source>
        <dbReference type="EMBL" id="RCX18918.1"/>
    </source>
</evidence>
<dbReference type="InterPro" id="IPR011701">
    <property type="entry name" value="MFS"/>
</dbReference>
<dbReference type="RefSeq" id="WP_114296760.1">
    <property type="nucleotide sequence ID" value="NZ_QPJT01000004.1"/>
</dbReference>
<reference evidence="8 9" key="1">
    <citation type="submission" date="2018-07" db="EMBL/GenBank/DDBJ databases">
        <title>Genomic Encyclopedia of Type Strains, Phase IV (KMG-IV): sequencing the most valuable type-strain genomes for metagenomic binning, comparative biology and taxonomic classification.</title>
        <authorList>
            <person name="Goeker M."/>
        </authorList>
    </citation>
    <scope>NUCLEOTIDE SEQUENCE [LARGE SCALE GENOMIC DNA]</scope>
    <source>
        <strain evidence="8 9">DSM 27016</strain>
    </source>
</reference>
<dbReference type="Gene3D" id="1.20.1250.20">
    <property type="entry name" value="MFS general substrate transporter like domains"/>
    <property type="match status" value="1"/>
</dbReference>
<dbReference type="PANTHER" id="PTHR11360">
    <property type="entry name" value="MONOCARBOXYLATE TRANSPORTER"/>
    <property type="match status" value="1"/>
</dbReference>
<evidence type="ECO:0000256" key="2">
    <source>
        <dbReference type="ARBA" id="ARBA00022448"/>
    </source>
</evidence>
<feature type="transmembrane region" description="Helical" evidence="6">
    <location>
        <begin position="16"/>
        <end position="33"/>
    </location>
</feature>
<evidence type="ECO:0000256" key="5">
    <source>
        <dbReference type="ARBA" id="ARBA00023136"/>
    </source>
</evidence>
<comment type="caution">
    <text evidence="8">The sequence shown here is derived from an EMBL/GenBank/DDBJ whole genome shotgun (WGS) entry which is preliminary data.</text>
</comment>
<name>A0A369BE81_9FIRM</name>
<dbReference type="Proteomes" id="UP000253034">
    <property type="component" value="Unassembled WGS sequence"/>
</dbReference>
<dbReference type="Pfam" id="PF07690">
    <property type="entry name" value="MFS_1"/>
    <property type="match status" value="1"/>
</dbReference>
<keyword evidence="2" id="KW-0813">Transport</keyword>
<dbReference type="AlphaFoldDB" id="A0A369BE81"/>
<accession>A0A369BE81</accession>
<keyword evidence="4 6" id="KW-1133">Transmembrane helix</keyword>
<evidence type="ECO:0000259" key="7">
    <source>
        <dbReference type="PROSITE" id="PS50850"/>
    </source>
</evidence>
<organism evidence="8 9">
    <name type="scientific">Anaerobacterium chartisolvens</name>
    <dbReference type="NCBI Taxonomy" id="1297424"/>
    <lineage>
        <taxon>Bacteria</taxon>
        <taxon>Bacillati</taxon>
        <taxon>Bacillota</taxon>
        <taxon>Clostridia</taxon>
        <taxon>Eubacteriales</taxon>
        <taxon>Oscillospiraceae</taxon>
        <taxon>Anaerobacterium</taxon>
    </lineage>
</organism>
<feature type="transmembrane region" description="Helical" evidence="6">
    <location>
        <begin position="395"/>
        <end position="415"/>
    </location>
</feature>
<feature type="transmembrane region" description="Helical" evidence="6">
    <location>
        <begin position="277"/>
        <end position="300"/>
    </location>
</feature>
<evidence type="ECO:0000256" key="1">
    <source>
        <dbReference type="ARBA" id="ARBA00004651"/>
    </source>
</evidence>
<dbReference type="GO" id="GO:0005886">
    <property type="term" value="C:plasma membrane"/>
    <property type="evidence" value="ECO:0007669"/>
    <property type="project" value="UniProtKB-SubCell"/>
</dbReference>
<sequence>MRQNNAAKNIVKNSRFYYGWVIIAISALGYFFSGPGQTYFTSVFIDSYIKDFGWSRSTVSSLYSVSTLIAGLLLFIVGRFADRYGQKKIIIIVAALLGASCMWNSFISSLWMLFLGFFIGRLTGQGSMTLLPATIVPQWFIKKRAFAFSMMSMGGVAGSAFLPPFNTWLIGIWGWAGVWRLWSVLLWFFFIPIVFVFLYDNPEDLELLPDNVPTDDTKDAGVAAFENTAGSWTLKEAMHTRSFWGMLYCQILLPMIVTGVVFHFVSILGTKGLSASFASYVLSLLAVVSFPATLLAGYILDRIKLHHAAALISFLQLAALAVLLFSAPMYAAIAFTVIQGAAMGLQSVCGGVVWPDYYGMNHLGSIRGLAMTAAVIASAVGPIPFGIAFDAFGRYTEAFLIMMIFPAIGVLAALLSPKPIKNTGL</sequence>
<keyword evidence="3 6" id="KW-0812">Transmembrane</keyword>